<feature type="region of interest" description="Disordered" evidence="1">
    <location>
        <begin position="294"/>
        <end position="341"/>
    </location>
</feature>
<feature type="compositionally biased region" description="Basic residues" evidence="1">
    <location>
        <begin position="38"/>
        <end position="55"/>
    </location>
</feature>
<dbReference type="EMBL" id="JH921428">
    <property type="protein sequence ID" value="EKD21431.1"/>
    <property type="molecule type" value="Genomic_DNA"/>
</dbReference>
<evidence type="ECO:0000313" key="2">
    <source>
        <dbReference type="EMBL" id="EKD21431.1"/>
    </source>
</evidence>
<feature type="compositionally biased region" description="Basic and acidic residues" evidence="1">
    <location>
        <begin position="306"/>
        <end position="315"/>
    </location>
</feature>
<dbReference type="KEGG" id="mbe:MBM_00544"/>
<dbReference type="Proteomes" id="UP000006753">
    <property type="component" value="Unassembled WGS sequence"/>
</dbReference>
<protein>
    <submittedName>
        <fullName evidence="2">Uncharacterized protein</fullName>
    </submittedName>
</protein>
<evidence type="ECO:0000256" key="1">
    <source>
        <dbReference type="SAM" id="MobiDB-lite"/>
    </source>
</evidence>
<dbReference type="HOGENOM" id="CLU_814025_0_0_1"/>
<dbReference type="STRING" id="1072389.K1X8L5"/>
<sequence length="341" mass="37996">MALHGGAPVTTRSAGKGDEGDPVLIGSSPPPVSYKEGRKGRKGRKARKKERKLARKAATSVRIDPASGRVQKLSAPRIAAAPNNAGRPGQPAAAPPYQVSQNPDNNNRSSIFNPRAAPENPDIPFHIQHSLFKTVQKLAEHALFDWARQWVNTVLLELRWEVPEQGELNTWVKALSPHKIAVQRALYENRAQIDWNHLEMAIRSLHQLRHAAVHRLPVILSVTKTWIACGLKLCNCLMDSSRSEKMTAIQMALDPLDLVRLQEVIAEPVARRPLLPVEADAEVERELPAKEGNFFDLTELSDDEEPTSKETRYIDLTELSDGIEDLNGEDEGEEEVTFSYQ</sequence>
<organism evidence="2 3">
    <name type="scientific">Marssonina brunnea f. sp. multigermtubi (strain MB_m1)</name>
    <name type="common">Marssonina leaf spot fungus</name>
    <dbReference type="NCBI Taxonomy" id="1072389"/>
    <lineage>
        <taxon>Eukaryota</taxon>
        <taxon>Fungi</taxon>
        <taxon>Dikarya</taxon>
        <taxon>Ascomycota</taxon>
        <taxon>Pezizomycotina</taxon>
        <taxon>Leotiomycetes</taxon>
        <taxon>Helotiales</taxon>
        <taxon>Drepanopezizaceae</taxon>
        <taxon>Drepanopeziza</taxon>
    </lineage>
</organism>
<keyword evidence="3" id="KW-1185">Reference proteome</keyword>
<dbReference type="AlphaFoldDB" id="K1X8L5"/>
<gene>
    <name evidence="2" type="ORF">MBM_00544</name>
</gene>
<dbReference type="InParanoid" id="K1X8L5"/>
<dbReference type="OrthoDB" id="5324651at2759"/>
<feature type="compositionally biased region" description="Acidic residues" evidence="1">
    <location>
        <begin position="321"/>
        <end position="341"/>
    </location>
</feature>
<proteinExistence type="predicted"/>
<accession>K1X8L5</accession>
<feature type="compositionally biased region" description="Polar residues" evidence="1">
    <location>
        <begin position="98"/>
        <end position="112"/>
    </location>
</feature>
<feature type="compositionally biased region" description="Low complexity" evidence="1">
    <location>
        <begin position="75"/>
        <end position="96"/>
    </location>
</feature>
<reference evidence="2 3" key="1">
    <citation type="journal article" date="2012" name="BMC Genomics">
        <title>Sequencing the genome of Marssonina brunnea reveals fungus-poplar co-evolution.</title>
        <authorList>
            <person name="Zhu S."/>
            <person name="Cao Y.-Z."/>
            <person name="Jiang C."/>
            <person name="Tan B.-Y."/>
            <person name="Wang Z."/>
            <person name="Feng S."/>
            <person name="Zhang L."/>
            <person name="Su X.-H."/>
            <person name="Brejova B."/>
            <person name="Vinar T."/>
            <person name="Xu M."/>
            <person name="Wang M.-X."/>
            <person name="Zhang S.-G."/>
            <person name="Huang M.-R."/>
            <person name="Wu R."/>
            <person name="Zhou Y."/>
        </authorList>
    </citation>
    <scope>NUCLEOTIDE SEQUENCE [LARGE SCALE GENOMIC DNA]</scope>
    <source>
        <strain evidence="2 3">MB_m1</strain>
    </source>
</reference>
<evidence type="ECO:0000313" key="3">
    <source>
        <dbReference type="Proteomes" id="UP000006753"/>
    </source>
</evidence>
<feature type="region of interest" description="Disordered" evidence="1">
    <location>
        <begin position="1"/>
        <end position="119"/>
    </location>
</feature>
<name>K1X8L5_MARBU</name>